<dbReference type="Proteomes" id="UP000054695">
    <property type="component" value="Unassembled WGS sequence"/>
</dbReference>
<dbReference type="EMBL" id="LNXU01000032">
    <property type="protein sequence ID" value="KTC71356.1"/>
    <property type="molecule type" value="Genomic_DNA"/>
</dbReference>
<protein>
    <submittedName>
        <fullName evidence="2">Uncharacterized protein</fullName>
    </submittedName>
</protein>
<feature type="chain" id="PRO_5046808207" evidence="1">
    <location>
        <begin position="28"/>
        <end position="165"/>
    </location>
</feature>
<proteinExistence type="predicted"/>
<accession>A0A0W0RJV2</accession>
<dbReference type="PATRIC" id="fig|447.4.peg.3130"/>
<keyword evidence="3" id="KW-1185">Reference proteome</keyword>
<reference evidence="2 3" key="1">
    <citation type="submission" date="2015-11" db="EMBL/GenBank/DDBJ databases">
        <title>Genomic analysis of 38 Legionella species identifies large and diverse effector repertoires.</title>
        <authorList>
            <person name="Burstein D."/>
            <person name="Amaro F."/>
            <person name="Zusman T."/>
            <person name="Lifshitz Z."/>
            <person name="Cohen O."/>
            <person name="Gilbert J.A."/>
            <person name="Pupko T."/>
            <person name="Shuman H.A."/>
            <person name="Segal G."/>
        </authorList>
    </citation>
    <scope>NUCLEOTIDE SEQUENCE [LARGE SCALE GENOMIC DNA]</scope>
    <source>
        <strain evidence="2 3">WIGA</strain>
    </source>
</reference>
<evidence type="ECO:0000313" key="2">
    <source>
        <dbReference type="EMBL" id="KTC71356.1"/>
    </source>
</evidence>
<feature type="signal peptide" evidence="1">
    <location>
        <begin position="1"/>
        <end position="27"/>
    </location>
</feature>
<dbReference type="RefSeq" id="WP_131744470.1">
    <property type="nucleotide sequence ID" value="NZ_CAAAIY010000011.1"/>
</dbReference>
<gene>
    <name evidence="2" type="ORF">Lboz_2933</name>
</gene>
<comment type="caution">
    <text evidence="2">The sequence shown here is derived from an EMBL/GenBank/DDBJ whole genome shotgun (WGS) entry which is preliminary data.</text>
</comment>
<dbReference type="AlphaFoldDB" id="A0A0W0RJV2"/>
<sequence length="165" mass="18057">MTNRFAFCAQSLVLVTSVCAVTSFAIAASSSIPAPIYGSYIRHLDRAKQTFNGKPNPNNRPTKQKEDFFTVCNAAGCVAHTPNLYAPPGAPKYIDYHWNNNRWELKAAHFFICNNGNKVKSTLFEFFTSNGDGSFSGQRSIKIGGAGCPEEGPGVYRIPFKLIPA</sequence>
<evidence type="ECO:0000313" key="3">
    <source>
        <dbReference type="Proteomes" id="UP000054695"/>
    </source>
</evidence>
<name>A0A0W0RJV2_LEGBO</name>
<evidence type="ECO:0000256" key="1">
    <source>
        <dbReference type="SAM" id="SignalP"/>
    </source>
</evidence>
<organism evidence="2 3">
    <name type="scientific">Legionella bozemanae</name>
    <name type="common">Fluoribacter bozemanae</name>
    <dbReference type="NCBI Taxonomy" id="447"/>
    <lineage>
        <taxon>Bacteria</taxon>
        <taxon>Pseudomonadati</taxon>
        <taxon>Pseudomonadota</taxon>
        <taxon>Gammaproteobacteria</taxon>
        <taxon>Legionellales</taxon>
        <taxon>Legionellaceae</taxon>
        <taxon>Legionella</taxon>
    </lineage>
</organism>
<keyword evidence="1" id="KW-0732">Signal</keyword>
<dbReference type="OrthoDB" id="4713121at2"/>